<organism evidence="2 3">
    <name type="scientific">Candidatus Methylobacter titanis</name>
    <dbReference type="NCBI Taxonomy" id="3053457"/>
    <lineage>
        <taxon>Bacteria</taxon>
        <taxon>Pseudomonadati</taxon>
        <taxon>Pseudomonadota</taxon>
        <taxon>Gammaproteobacteria</taxon>
        <taxon>Methylococcales</taxon>
        <taxon>Methylococcaceae</taxon>
        <taxon>Methylobacter</taxon>
    </lineage>
</organism>
<accession>A0AA43Q9X8</accession>
<keyword evidence="3" id="KW-1185">Reference proteome</keyword>
<gene>
    <name evidence="2" type="ORF">PSU93_12720</name>
</gene>
<evidence type="ECO:0000256" key="1">
    <source>
        <dbReference type="SAM" id="MobiDB-lite"/>
    </source>
</evidence>
<evidence type="ECO:0000313" key="3">
    <source>
        <dbReference type="Proteomes" id="UP001160519"/>
    </source>
</evidence>
<name>A0AA43Q9X8_9GAMM</name>
<dbReference type="EMBL" id="JAQSDF010000052">
    <property type="protein sequence ID" value="MDI1232003.1"/>
    <property type="molecule type" value="Genomic_DNA"/>
</dbReference>
<evidence type="ECO:0000313" key="2">
    <source>
        <dbReference type="EMBL" id="MDI1232003.1"/>
    </source>
</evidence>
<proteinExistence type="predicted"/>
<reference evidence="2" key="1">
    <citation type="submission" date="2023-01" db="EMBL/GenBank/DDBJ databases">
        <title>Biogeochemical cycle of methane in antarctic sediments.</title>
        <authorList>
            <person name="Roldan D.M."/>
            <person name="Menes R.J."/>
        </authorList>
    </citation>
    <scope>NUCLEOTIDE SEQUENCE [LARGE SCALE GENOMIC DNA]</scope>
    <source>
        <strain evidence="2">K-2018 MAG008</strain>
    </source>
</reference>
<feature type="compositionally biased region" description="Low complexity" evidence="1">
    <location>
        <begin position="34"/>
        <end position="59"/>
    </location>
</feature>
<sequence length="59" mass="5894">MKLNILLTTGIISLALLSGCDKGSEQPTNTVDGEIAIPAPTTAPEATSAPAETATPATK</sequence>
<dbReference type="Proteomes" id="UP001160519">
    <property type="component" value="Unassembled WGS sequence"/>
</dbReference>
<dbReference type="PROSITE" id="PS51257">
    <property type="entry name" value="PROKAR_LIPOPROTEIN"/>
    <property type="match status" value="1"/>
</dbReference>
<comment type="caution">
    <text evidence="2">The sequence shown here is derived from an EMBL/GenBank/DDBJ whole genome shotgun (WGS) entry which is preliminary data.</text>
</comment>
<dbReference type="AlphaFoldDB" id="A0AA43Q9X8"/>
<protein>
    <submittedName>
        <fullName evidence="2">Uncharacterized protein</fullName>
    </submittedName>
</protein>
<feature type="region of interest" description="Disordered" evidence="1">
    <location>
        <begin position="22"/>
        <end position="59"/>
    </location>
</feature>